<dbReference type="GO" id="GO:0005737">
    <property type="term" value="C:cytoplasm"/>
    <property type="evidence" value="ECO:0007669"/>
    <property type="project" value="TreeGrafter"/>
</dbReference>
<name>A0A3N2C6E0_9MICO</name>
<evidence type="ECO:0000259" key="1">
    <source>
        <dbReference type="Pfam" id="PF01266"/>
    </source>
</evidence>
<dbReference type="Gene3D" id="3.30.9.10">
    <property type="entry name" value="D-Amino Acid Oxidase, subunit A, domain 2"/>
    <property type="match status" value="1"/>
</dbReference>
<sequence>MRTTYELAEELADTARLREQLASAEPEPYWLDDPARPAPLPRLEADVETDLAIVGGGYSGLWTALLAKERDPDRRVVLLEGRRIAWAASGRNGGFCEPSLTHGSSNGKSRLPHEFDRLEELGRENLREIGETIARYGMDCDWEDTGLLQAATAPHHVDWLRESAEEHGARFLDREAMQAEVHSPIFQAGLFEPTGAALVNPAKLAWELRRVCLDLGVEIHEYTHVRSIRSDATSVTLTTTHGSVVAKHVALGTNVFKALIPSARKYTVPVYDYALMTNPLSAEQLESLGWKGRQGISDLDNRFHYSRLTTDANGSTRILYGGYDAVYNYGGRVEPRFDQREESFLKLAAHFAHTYPQLADLGFSHKWGGAIDTCGRFFSFFETAHGGKVAHAAGFTGLGVGATRYGANVMLDLLAGTPTERTTMDFVQKKPTPFPPDPLAFIGARISLSEMARADRNEGKRGLWLRTMDAVGLGFDS</sequence>
<dbReference type="InterPro" id="IPR036188">
    <property type="entry name" value="FAD/NAD-bd_sf"/>
</dbReference>
<keyword evidence="3" id="KW-1185">Reference proteome</keyword>
<evidence type="ECO:0000313" key="3">
    <source>
        <dbReference type="Proteomes" id="UP000266915"/>
    </source>
</evidence>
<dbReference type="Gene3D" id="3.50.50.60">
    <property type="entry name" value="FAD/NAD(P)-binding domain"/>
    <property type="match status" value="1"/>
</dbReference>
<comment type="caution">
    <text evidence="2">The sequence shown here is derived from an EMBL/GenBank/DDBJ whole genome shotgun (WGS) entry which is preliminary data.</text>
</comment>
<evidence type="ECO:0000313" key="2">
    <source>
        <dbReference type="EMBL" id="ROR83079.1"/>
    </source>
</evidence>
<dbReference type="RefSeq" id="WP_085513786.1">
    <property type="nucleotide sequence ID" value="NZ_FXAP01000006.1"/>
</dbReference>
<organism evidence="2 3">
    <name type="scientific">Plantibacter flavus</name>
    <dbReference type="NCBI Taxonomy" id="150123"/>
    <lineage>
        <taxon>Bacteria</taxon>
        <taxon>Bacillati</taxon>
        <taxon>Actinomycetota</taxon>
        <taxon>Actinomycetes</taxon>
        <taxon>Micrococcales</taxon>
        <taxon>Microbacteriaceae</taxon>
        <taxon>Plantibacter</taxon>
    </lineage>
</organism>
<dbReference type="PANTHER" id="PTHR13847">
    <property type="entry name" value="SARCOSINE DEHYDROGENASE-RELATED"/>
    <property type="match status" value="1"/>
</dbReference>
<reference evidence="2 3" key="1">
    <citation type="submission" date="2018-11" db="EMBL/GenBank/DDBJ databases">
        <title>Sequencing the genomes of 1000 actinobacteria strains.</title>
        <authorList>
            <person name="Klenk H.-P."/>
        </authorList>
    </citation>
    <scope>NUCLEOTIDE SEQUENCE [LARGE SCALE GENOMIC DNA]</scope>
    <source>
        <strain evidence="2 3">DSM 14012</strain>
    </source>
</reference>
<protein>
    <submittedName>
        <fullName evidence="2">Glycine/D-amino acid oxidase-like deaminating enzyme</fullName>
    </submittedName>
</protein>
<dbReference type="Proteomes" id="UP000266915">
    <property type="component" value="Unassembled WGS sequence"/>
</dbReference>
<dbReference type="Pfam" id="PF01266">
    <property type="entry name" value="DAO"/>
    <property type="match status" value="1"/>
</dbReference>
<dbReference type="SUPFAM" id="SSF51905">
    <property type="entry name" value="FAD/NAD(P)-binding domain"/>
    <property type="match status" value="1"/>
</dbReference>
<gene>
    <name evidence="2" type="ORF">EDD42_3181</name>
</gene>
<accession>A0A3N2C6E0</accession>
<dbReference type="AlphaFoldDB" id="A0A3N2C6E0"/>
<dbReference type="PANTHER" id="PTHR13847:SF281">
    <property type="entry name" value="FAD DEPENDENT OXIDOREDUCTASE DOMAIN-CONTAINING PROTEIN"/>
    <property type="match status" value="1"/>
</dbReference>
<feature type="domain" description="FAD dependent oxidoreductase" evidence="1">
    <location>
        <begin position="50"/>
        <end position="409"/>
    </location>
</feature>
<dbReference type="EMBL" id="RKHL01000001">
    <property type="protein sequence ID" value="ROR83079.1"/>
    <property type="molecule type" value="Genomic_DNA"/>
</dbReference>
<dbReference type="InterPro" id="IPR006076">
    <property type="entry name" value="FAD-dep_OxRdtase"/>
</dbReference>
<proteinExistence type="predicted"/>